<feature type="binding site" evidence="5">
    <location>
        <position position="133"/>
    </location>
    <ligand>
        <name>dimethylallyl diphosphate</name>
        <dbReference type="ChEBI" id="CHEBI:57623"/>
    </ligand>
</feature>
<proteinExistence type="inferred from homology"/>
<feature type="binding site" evidence="5">
    <location>
        <position position="83"/>
    </location>
    <ligand>
        <name>dimethylallyl diphosphate</name>
        <dbReference type="ChEBI" id="CHEBI:57623"/>
    </ligand>
</feature>
<comment type="pathway">
    <text evidence="5">Isoprenoid biosynthesis; isopentenyl diphosphate biosynthesis via DXP pathway; isopentenyl diphosphate from 1-deoxy-D-xylulose 5-phosphate: step 6/6.</text>
</comment>
<dbReference type="PATRIC" id="fig|134605.3.peg.1098"/>
<dbReference type="PANTHER" id="PTHR30426">
    <property type="entry name" value="4-HYDROXY-3-METHYLBUT-2-ENYL DIPHOSPHATE REDUCTASE"/>
    <property type="match status" value="1"/>
</dbReference>
<feature type="binding site" evidence="5">
    <location>
        <position position="83"/>
    </location>
    <ligand>
        <name>isopentenyl diphosphate</name>
        <dbReference type="ChEBI" id="CHEBI:128769"/>
    </ligand>
</feature>
<evidence type="ECO:0000313" key="6">
    <source>
        <dbReference type="EMBL" id="KXA14131.1"/>
    </source>
</evidence>
<feature type="binding site" evidence="5">
    <location>
        <position position="133"/>
    </location>
    <ligand>
        <name>isopentenyl diphosphate</name>
        <dbReference type="ChEBI" id="CHEBI:128769"/>
    </ligand>
</feature>
<dbReference type="NCBIfam" id="NF002187">
    <property type="entry name" value="PRK01045.1-1"/>
    <property type="match status" value="1"/>
</dbReference>
<evidence type="ECO:0000256" key="5">
    <source>
        <dbReference type="HAMAP-Rule" id="MF_00191"/>
    </source>
</evidence>
<feature type="binding site" evidence="5">
    <location>
        <position position="272"/>
    </location>
    <ligand>
        <name>isopentenyl diphosphate</name>
        <dbReference type="ChEBI" id="CHEBI:128769"/>
    </ligand>
</feature>
<dbReference type="GO" id="GO:0019288">
    <property type="term" value="P:isopentenyl diphosphate biosynthetic process, methylerythritol 4-phosphate pathway"/>
    <property type="evidence" value="ECO:0007669"/>
    <property type="project" value="UniProtKB-UniRule"/>
</dbReference>
<dbReference type="GO" id="GO:0050992">
    <property type="term" value="P:dimethylallyl diphosphate biosynthetic process"/>
    <property type="evidence" value="ECO:0007669"/>
    <property type="project" value="UniProtKB-UniRule"/>
</dbReference>
<dbReference type="Gene3D" id="3.40.50.11270">
    <property type="match status" value="1"/>
</dbReference>
<feature type="binding site" evidence="5">
    <location>
        <position position="228"/>
    </location>
    <ligand>
        <name>(2E)-4-hydroxy-3-methylbut-2-enyl diphosphate</name>
        <dbReference type="ChEBI" id="CHEBI:128753"/>
    </ligand>
</feature>
<evidence type="ECO:0000256" key="3">
    <source>
        <dbReference type="ARBA" id="ARBA00023004"/>
    </source>
</evidence>
<comment type="catalytic activity">
    <reaction evidence="5">
        <text>dimethylallyl diphosphate + 2 oxidized [2Fe-2S]-[ferredoxin] + H2O = (2E)-4-hydroxy-3-methylbut-2-enyl diphosphate + 2 reduced [2Fe-2S]-[ferredoxin] + 2 H(+)</text>
        <dbReference type="Rhea" id="RHEA:24825"/>
        <dbReference type="Rhea" id="RHEA-COMP:10000"/>
        <dbReference type="Rhea" id="RHEA-COMP:10001"/>
        <dbReference type="ChEBI" id="CHEBI:15377"/>
        <dbReference type="ChEBI" id="CHEBI:15378"/>
        <dbReference type="ChEBI" id="CHEBI:33737"/>
        <dbReference type="ChEBI" id="CHEBI:33738"/>
        <dbReference type="ChEBI" id="CHEBI:57623"/>
        <dbReference type="ChEBI" id="CHEBI:128753"/>
        <dbReference type="EC" id="1.17.7.4"/>
    </reaction>
</comment>
<feature type="binding site" evidence="5">
    <location>
        <position position="228"/>
    </location>
    <ligand>
        <name>dimethylallyl diphosphate</name>
        <dbReference type="ChEBI" id="CHEBI:57623"/>
    </ligand>
</feature>
<dbReference type="GO" id="GO:0046872">
    <property type="term" value="F:metal ion binding"/>
    <property type="evidence" value="ECO:0007669"/>
    <property type="project" value="UniProtKB-KW"/>
</dbReference>
<keyword evidence="3 5" id="KW-0408">Iron</keyword>
<feature type="active site" description="Proton donor" evidence="5">
    <location>
        <position position="135"/>
    </location>
</feature>
<feature type="binding site" evidence="5">
    <location>
        <position position="83"/>
    </location>
    <ligand>
        <name>(2E)-4-hydroxy-3-methylbut-2-enyl diphosphate</name>
        <dbReference type="ChEBI" id="CHEBI:128753"/>
    </ligand>
</feature>
<keyword evidence="4 5" id="KW-0411">Iron-sulfur</keyword>
<dbReference type="EC" id="1.17.7.4" evidence="5"/>
<keyword evidence="5" id="KW-0414">Isoprene biosynthesis</keyword>
<feature type="binding site" evidence="5">
    <location>
        <position position="229"/>
    </location>
    <ligand>
        <name>isopentenyl diphosphate</name>
        <dbReference type="ChEBI" id="CHEBI:128769"/>
    </ligand>
</feature>
<feature type="binding site" evidence="5">
    <location>
        <position position="229"/>
    </location>
    <ligand>
        <name>dimethylallyl diphosphate</name>
        <dbReference type="ChEBI" id="CHEBI:57623"/>
    </ligand>
</feature>
<feature type="binding site" evidence="5">
    <location>
        <position position="230"/>
    </location>
    <ligand>
        <name>dimethylallyl diphosphate</name>
        <dbReference type="ChEBI" id="CHEBI:57623"/>
    </ligand>
</feature>
<dbReference type="Pfam" id="PF02401">
    <property type="entry name" value="LYTB"/>
    <property type="match status" value="1"/>
</dbReference>
<feature type="binding site" evidence="5">
    <location>
        <position position="272"/>
    </location>
    <ligand>
        <name>dimethylallyl diphosphate</name>
        <dbReference type="ChEBI" id="CHEBI:57623"/>
    </ligand>
</feature>
<dbReference type="AlphaFoldDB" id="A0A133NCV1"/>
<feature type="binding site" evidence="5">
    <location>
        <position position="200"/>
    </location>
    <ligand>
        <name>[4Fe-4S] cluster</name>
        <dbReference type="ChEBI" id="CHEBI:49883"/>
    </ligand>
</feature>
<keyword evidence="2 5" id="KW-0479">Metal-binding</keyword>
<comment type="pathway">
    <text evidence="5">Isoprenoid biosynthesis; dimethylallyl diphosphate biosynthesis; dimethylallyl diphosphate from (2E)-4-hydroxy-3-methylbutenyl diphosphate: step 1/1.</text>
</comment>
<keyword evidence="5" id="KW-0560">Oxidoreductase</keyword>
<organism evidence="6 7">
    <name type="scientific">Fusobacterium equinum</name>
    <dbReference type="NCBI Taxonomy" id="134605"/>
    <lineage>
        <taxon>Bacteria</taxon>
        <taxon>Fusobacteriati</taxon>
        <taxon>Fusobacteriota</taxon>
        <taxon>Fusobacteriia</taxon>
        <taxon>Fusobacteriales</taxon>
        <taxon>Fusobacteriaceae</taxon>
        <taxon>Fusobacterium</taxon>
    </lineage>
</organism>
<comment type="similarity">
    <text evidence="5">Belongs to the IspH family.</text>
</comment>
<protein>
    <recommendedName>
        <fullName evidence="5">4-hydroxy-3-methylbut-2-enyl diphosphate reductase</fullName>
        <shortName evidence="5">HMBPP reductase</shortName>
        <ecNumber evidence="5">1.17.7.4</ecNumber>
    </recommendedName>
</protein>
<dbReference type="PANTHER" id="PTHR30426:SF0">
    <property type="entry name" value="4-HYDROXY-3-METHYLBUT-2-ENYL DIPHOSPHATE REDUCTASE"/>
    <property type="match status" value="1"/>
</dbReference>
<feature type="binding site" evidence="5">
    <location>
        <position position="16"/>
    </location>
    <ligand>
        <name>[4Fe-4S] cluster</name>
        <dbReference type="ChEBI" id="CHEBI:49883"/>
    </ligand>
</feature>
<dbReference type="InterPro" id="IPR003451">
    <property type="entry name" value="LytB/IspH"/>
</dbReference>
<dbReference type="NCBIfam" id="TIGR00216">
    <property type="entry name" value="ispH_lytB"/>
    <property type="match status" value="1"/>
</dbReference>
<reference evidence="7" key="1">
    <citation type="submission" date="2016-01" db="EMBL/GenBank/DDBJ databases">
        <authorList>
            <person name="Mitreva M."/>
            <person name="Pepin K.H."/>
            <person name="Mihindukulasuriya K.A."/>
            <person name="Fulton R."/>
            <person name="Fronick C."/>
            <person name="O'Laughlin M."/>
            <person name="Miner T."/>
            <person name="Herter B."/>
            <person name="Rosa B.A."/>
            <person name="Cordes M."/>
            <person name="Tomlinson C."/>
            <person name="Wollam A."/>
            <person name="Palsikar V.B."/>
            <person name="Mardis E.R."/>
            <person name="Wilson R.K."/>
        </authorList>
    </citation>
    <scope>NUCLEOTIDE SEQUENCE [LARGE SCALE GENOMIC DNA]</scope>
    <source>
        <strain evidence="7">CMW8396</strain>
    </source>
</reference>
<dbReference type="GO" id="GO:0016114">
    <property type="term" value="P:terpenoid biosynthetic process"/>
    <property type="evidence" value="ECO:0007669"/>
    <property type="project" value="UniProtKB-UniRule"/>
</dbReference>
<evidence type="ECO:0000256" key="1">
    <source>
        <dbReference type="ARBA" id="ARBA00022485"/>
    </source>
</evidence>
<feature type="binding site" evidence="5">
    <location>
        <position position="230"/>
    </location>
    <ligand>
        <name>(2E)-4-hydroxy-3-methylbut-2-enyl diphosphate</name>
        <dbReference type="ChEBI" id="CHEBI:128753"/>
    </ligand>
</feature>
<feature type="binding site" evidence="5">
    <location>
        <position position="105"/>
    </location>
    <ligand>
        <name>[4Fe-4S] cluster</name>
        <dbReference type="ChEBI" id="CHEBI:49883"/>
    </ligand>
</feature>
<keyword evidence="7" id="KW-1185">Reference proteome</keyword>
<sequence>MNHKVTIIRANKMGFCFGVMEAVRLCEDILQDPKNANKNKYILGMLVHNDFVVQSFEKKGFVTIEESEISSLEKGDIVVIRAHGITKEVQKQLEEKELDLYDATCIFVSQIKLKILWAIEQGYDIIFIGDKHHPEVKGITSYAKNIQIFASLEELKKVTIEKEKKYFLSTQTTLNQKKFLEIKKYMEENYSNVYIFNKICGATQERQKATESLAKEVDVVFVLGGKKSSNTQKLYEISKSLNPNTYLLEKEEDLEEAYLQGKSKIGLTAGASTPEEIIRNIENKIRGILDA</sequence>
<dbReference type="GO" id="GO:0051539">
    <property type="term" value="F:4 iron, 4 sulfur cluster binding"/>
    <property type="evidence" value="ECO:0007669"/>
    <property type="project" value="UniProtKB-UniRule"/>
</dbReference>
<evidence type="ECO:0000256" key="4">
    <source>
        <dbReference type="ARBA" id="ARBA00023014"/>
    </source>
</evidence>
<feature type="binding site" evidence="5">
    <location>
        <position position="133"/>
    </location>
    <ligand>
        <name>(2E)-4-hydroxy-3-methylbut-2-enyl diphosphate</name>
        <dbReference type="ChEBI" id="CHEBI:128753"/>
    </ligand>
</feature>
<dbReference type="Proteomes" id="UP000070617">
    <property type="component" value="Unassembled WGS sequence"/>
</dbReference>
<dbReference type="UniPathway" id="UPA00056">
    <property type="reaction ID" value="UER00097"/>
</dbReference>
<dbReference type="CDD" id="cd13944">
    <property type="entry name" value="lytB_ispH"/>
    <property type="match status" value="1"/>
</dbReference>
<accession>A0A133NCV1</accession>
<evidence type="ECO:0000256" key="2">
    <source>
        <dbReference type="ARBA" id="ARBA00022723"/>
    </source>
</evidence>
<feature type="binding site" evidence="5">
    <location>
        <position position="48"/>
    </location>
    <ligand>
        <name>dimethylallyl diphosphate</name>
        <dbReference type="ChEBI" id="CHEBI:57623"/>
    </ligand>
</feature>
<feature type="binding site" evidence="5">
    <location>
        <position position="272"/>
    </location>
    <ligand>
        <name>(2E)-4-hydroxy-3-methylbut-2-enyl diphosphate</name>
        <dbReference type="ChEBI" id="CHEBI:128753"/>
    </ligand>
</feature>
<dbReference type="STRING" id="134605.HMPREF3206_01114"/>
<dbReference type="EMBL" id="LRPX01000054">
    <property type="protein sequence ID" value="KXA14131.1"/>
    <property type="molecule type" value="Genomic_DNA"/>
</dbReference>
<evidence type="ECO:0000313" key="7">
    <source>
        <dbReference type="Proteomes" id="UP000070617"/>
    </source>
</evidence>
<keyword evidence="1 5" id="KW-0004">4Fe-4S</keyword>
<feature type="binding site" evidence="5">
    <location>
        <position position="48"/>
    </location>
    <ligand>
        <name>isopentenyl diphosphate</name>
        <dbReference type="ChEBI" id="CHEBI:128769"/>
    </ligand>
</feature>
<feature type="binding site" evidence="5">
    <location>
        <position position="228"/>
    </location>
    <ligand>
        <name>isopentenyl diphosphate</name>
        <dbReference type="ChEBI" id="CHEBI:128769"/>
    </ligand>
</feature>
<gene>
    <name evidence="5" type="primary">ispH</name>
    <name evidence="6" type="ORF">HMPREF3206_01114</name>
</gene>
<dbReference type="Gene3D" id="3.40.1010.20">
    <property type="entry name" value="4-hydroxy-3-methylbut-2-enyl diphosphate reductase, catalytic domain"/>
    <property type="match status" value="2"/>
</dbReference>
<comment type="cofactor">
    <cofactor evidence="5">
        <name>[4Fe-4S] cluster</name>
        <dbReference type="ChEBI" id="CHEBI:49883"/>
    </cofactor>
    <text evidence="5">Binds 1 [4Fe-4S] cluster per subunit.</text>
</comment>
<feature type="binding site" evidence="5">
    <location>
        <position position="229"/>
    </location>
    <ligand>
        <name>(2E)-4-hydroxy-3-methylbut-2-enyl diphosphate</name>
        <dbReference type="ChEBI" id="CHEBI:128753"/>
    </ligand>
</feature>
<feature type="binding site" evidence="5">
    <location>
        <position position="230"/>
    </location>
    <ligand>
        <name>isopentenyl diphosphate</name>
        <dbReference type="ChEBI" id="CHEBI:128769"/>
    </ligand>
</feature>
<name>A0A133NCV1_9FUSO</name>
<dbReference type="UniPathway" id="UPA00059">
    <property type="reaction ID" value="UER00105"/>
</dbReference>
<comment type="caution">
    <text evidence="6">The sequence shown here is derived from an EMBL/GenBank/DDBJ whole genome shotgun (WGS) entry which is preliminary data.</text>
</comment>
<dbReference type="RefSeq" id="WP_035501519.1">
    <property type="nucleotide sequence ID" value="NZ_KQ956547.1"/>
</dbReference>
<dbReference type="GO" id="GO:0051745">
    <property type="term" value="F:4-hydroxy-3-methylbut-2-enyl diphosphate reductase activity"/>
    <property type="evidence" value="ECO:0007669"/>
    <property type="project" value="UniProtKB-UniRule"/>
</dbReference>
<feature type="binding site" evidence="5">
    <location>
        <position position="172"/>
    </location>
    <ligand>
        <name>(2E)-4-hydroxy-3-methylbut-2-enyl diphosphate</name>
        <dbReference type="ChEBI" id="CHEBI:128753"/>
    </ligand>
</feature>
<comment type="function">
    <text evidence="5">Catalyzes the conversion of 1-hydroxy-2-methyl-2-(E)-butenyl 4-diphosphate (HMBPP) into a mixture of isopentenyl diphosphate (IPP) and dimethylallyl diphosphate (DMAPP). Acts in the terminal step of the DOXP/MEP pathway for isoprenoid precursor biosynthesis.</text>
</comment>
<feature type="binding site" evidence="5">
    <location>
        <position position="48"/>
    </location>
    <ligand>
        <name>(2E)-4-hydroxy-3-methylbut-2-enyl diphosphate</name>
        <dbReference type="ChEBI" id="CHEBI:128753"/>
    </ligand>
</feature>
<comment type="catalytic activity">
    <reaction evidence="5">
        <text>isopentenyl diphosphate + 2 oxidized [2Fe-2S]-[ferredoxin] + H2O = (2E)-4-hydroxy-3-methylbut-2-enyl diphosphate + 2 reduced [2Fe-2S]-[ferredoxin] + 2 H(+)</text>
        <dbReference type="Rhea" id="RHEA:24488"/>
        <dbReference type="Rhea" id="RHEA-COMP:10000"/>
        <dbReference type="Rhea" id="RHEA-COMP:10001"/>
        <dbReference type="ChEBI" id="CHEBI:15377"/>
        <dbReference type="ChEBI" id="CHEBI:15378"/>
        <dbReference type="ChEBI" id="CHEBI:33737"/>
        <dbReference type="ChEBI" id="CHEBI:33738"/>
        <dbReference type="ChEBI" id="CHEBI:128753"/>
        <dbReference type="ChEBI" id="CHEBI:128769"/>
        <dbReference type="EC" id="1.17.7.4"/>
    </reaction>
</comment>
<dbReference type="HAMAP" id="MF_00191">
    <property type="entry name" value="IspH"/>
    <property type="match status" value="1"/>
</dbReference>